<reference evidence="1" key="1">
    <citation type="submission" date="2018-02" db="EMBL/GenBank/DDBJ databases">
        <title>The genomes of Aspergillus section Nigri reveals drivers in fungal speciation.</title>
        <authorList>
            <consortium name="DOE Joint Genome Institute"/>
            <person name="Vesth T.C."/>
            <person name="Nybo J."/>
            <person name="Theobald S."/>
            <person name="Brandl J."/>
            <person name="Frisvad J.C."/>
            <person name="Nielsen K.F."/>
            <person name="Lyhne E.K."/>
            <person name="Kogle M.E."/>
            <person name="Kuo A."/>
            <person name="Riley R."/>
            <person name="Clum A."/>
            <person name="Nolan M."/>
            <person name="Lipzen A."/>
            <person name="Salamov A."/>
            <person name="Henrissat B."/>
            <person name="Wiebenga A."/>
            <person name="De vries R.P."/>
            <person name="Grigoriev I.V."/>
            <person name="Mortensen U.H."/>
            <person name="Andersen M.R."/>
            <person name="Baker S.E."/>
        </authorList>
    </citation>
    <scope>NUCLEOTIDE SEQUENCE</scope>
    <source>
        <strain evidence="1">CBS 621.78</strain>
    </source>
</reference>
<dbReference type="EMBL" id="KZ825314">
    <property type="protein sequence ID" value="RAH50257.1"/>
    <property type="molecule type" value="Genomic_DNA"/>
</dbReference>
<gene>
    <name evidence="1" type="ORF">BO95DRAFT_196104</name>
</gene>
<organism evidence="1 2">
    <name type="scientific">Aspergillus brunneoviolaceus CBS 621.78</name>
    <dbReference type="NCBI Taxonomy" id="1450534"/>
    <lineage>
        <taxon>Eukaryota</taxon>
        <taxon>Fungi</taxon>
        <taxon>Dikarya</taxon>
        <taxon>Ascomycota</taxon>
        <taxon>Pezizomycotina</taxon>
        <taxon>Eurotiomycetes</taxon>
        <taxon>Eurotiomycetidae</taxon>
        <taxon>Eurotiales</taxon>
        <taxon>Aspergillaceae</taxon>
        <taxon>Aspergillus</taxon>
        <taxon>Aspergillus subgen. Circumdati</taxon>
    </lineage>
</organism>
<proteinExistence type="predicted"/>
<accession>A0ACD1GMA4</accession>
<evidence type="ECO:0000313" key="1">
    <source>
        <dbReference type="EMBL" id="RAH50257.1"/>
    </source>
</evidence>
<evidence type="ECO:0000313" key="2">
    <source>
        <dbReference type="Proteomes" id="UP000249057"/>
    </source>
</evidence>
<keyword evidence="2" id="KW-1185">Reference proteome</keyword>
<sequence>MMKNQPIPRVRGVGQSKVTFPMTYVTTLLHTTLLLEGMDGFPPSRVSILLSFFLSFVPLWMYRGACSGGRQSLCSFRFTSSPFLASMLVSHRDHVLDYLKSNEYDVPISYVYLF</sequence>
<name>A0ACD1GMA4_9EURO</name>
<dbReference type="Proteomes" id="UP000249057">
    <property type="component" value="Unassembled WGS sequence"/>
</dbReference>
<protein>
    <submittedName>
        <fullName evidence="1">Uncharacterized protein</fullName>
    </submittedName>
</protein>